<dbReference type="OrthoDB" id="4161406at2759"/>
<protein>
    <submittedName>
        <fullName evidence="1">Uncharacterized protein</fullName>
    </submittedName>
</protein>
<reference evidence="1 2" key="1">
    <citation type="journal article" date="2016" name="Genome Biol. Evol.">
        <title>Divergent and convergent evolution of fungal pathogenicity.</title>
        <authorList>
            <person name="Shang Y."/>
            <person name="Xiao G."/>
            <person name="Zheng P."/>
            <person name="Cen K."/>
            <person name="Zhan S."/>
            <person name="Wang C."/>
        </authorList>
    </citation>
    <scope>NUCLEOTIDE SEQUENCE [LARGE SCALE GENOMIC DNA]</scope>
    <source>
        <strain evidence="1 2">RCEF 264</strain>
    </source>
</reference>
<dbReference type="STRING" id="1081102.A0A162MDB2"/>
<keyword evidence="2" id="KW-1185">Reference proteome</keyword>
<dbReference type="AlphaFoldDB" id="A0A162MDB2"/>
<name>A0A162MDB2_9HYPO</name>
<evidence type="ECO:0000313" key="2">
    <source>
        <dbReference type="Proteomes" id="UP000076874"/>
    </source>
</evidence>
<evidence type="ECO:0000313" key="1">
    <source>
        <dbReference type="EMBL" id="OAA54530.1"/>
    </source>
</evidence>
<gene>
    <name evidence="1" type="ORF">SPI_08776</name>
</gene>
<accession>A0A162MDB2</accession>
<dbReference type="Proteomes" id="UP000076874">
    <property type="component" value="Unassembled WGS sequence"/>
</dbReference>
<organism evidence="1 2">
    <name type="scientific">Niveomyces insectorum RCEF 264</name>
    <dbReference type="NCBI Taxonomy" id="1081102"/>
    <lineage>
        <taxon>Eukaryota</taxon>
        <taxon>Fungi</taxon>
        <taxon>Dikarya</taxon>
        <taxon>Ascomycota</taxon>
        <taxon>Pezizomycotina</taxon>
        <taxon>Sordariomycetes</taxon>
        <taxon>Hypocreomycetidae</taxon>
        <taxon>Hypocreales</taxon>
        <taxon>Cordycipitaceae</taxon>
        <taxon>Niveomyces</taxon>
    </lineage>
</organism>
<comment type="caution">
    <text evidence="1">The sequence shown here is derived from an EMBL/GenBank/DDBJ whole genome shotgun (WGS) entry which is preliminary data.</text>
</comment>
<dbReference type="EMBL" id="AZHD01000023">
    <property type="protein sequence ID" value="OAA54530.1"/>
    <property type="molecule type" value="Genomic_DNA"/>
</dbReference>
<sequence>MVIVSSYNYITPQPNANIPFILAAIGTEVAVVADTLQIIGWTGLFTGTIASCATRHCRRELLNLDSVPRANVGRDDVGPCNVPMYNFYQCRDELHSQGQPVVTSTPAQGVAQFDNIPPACMDLAGVLAGTCTGVEIRPTPCGSACMQYTGLSSDQMRQLALTLQGQF</sequence>
<proteinExistence type="predicted"/>